<comment type="function">
    <text evidence="1">The phosphoenolpyruvate-dependent sugar phosphotransferase system (sugar PTS), a major carbohydrate active transport system, catalyzes the phosphorylation of incoming sugar substrates concomitantly with their translocation across the cell membrane. The enzyme II CmtAB PTS system is involved in D-mannitol transport.</text>
</comment>
<organism evidence="14 15">
    <name type="scientific">Sphaerisporangium flaviroseum</name>
    <dbReference type="NCBI Taxonomy" id="509199"/>
    <lineage>
        <taxon>Bacteria</taxon>
        <taxon>Bacillati</taxon>
        <taxon>Actinomycetota</taxon>
        <taxon>Actinomycetes</taxon>
        <taxon>Streptosporangiales</taxon>
        <taxon>Streptosporangiaceae</taxon>
        <taxon>Sphaerisporangium</taxon>
    </lineage>
</organism>
<gene>
    <name evidence="14" type="ORF">GCM10022226_21480</name>
</gene>
<dbReference type="InterPro" id="IPR002178">
    <property type="entry name" value="PTS_EIIA_type-2_dom"/>
</dbReference>
<keyword evidence="6" id="KW-0808">Transferase</keyword>
<dbReference type="Proteomes" id="UP001500888">
    <property type="component" value="Unassembled WGS sequence"/>
</dbReference>
<evidence type="ECO:0000313" key="15">
    <source>
        <dbReference type="Proteomes" id="UP001500888"/>
    </source>
</evidence>
<feature type="domain" description="PTS EIIA type-2" evidence="13">
    <location>
        <begin position="7"/>
        <end position="146"/>
    </location>
</feature>
<dbReference type="PROSITE" id="PS00372">
    <property type="entry name" value="PTS_EIIA_TYPE_2_HIS"/>
    <property type="match status" value="1"/>
</dbReference>
<dbReference type="PANTHER" id="PTHR30181">
    <property type="entry name" value="MANNITOL PERMEASE IIC COMPONENT"/>
    <property type="match status" value="1"/>
</dbReference>
<evidence type="ECO:0000256" key="6">
    <source>
        <dbReference type="ARBA" id="ARBA00022679"/>
    </source>
</evidence>
<keyword evidence="3" id="KW-0813">Transport</keyword>
<comment type="caution">
    <text evidence="14">The sequence shown here is derived from an EMBL/GenBank/DDBJ whole genome shotgun (WGS) entry which is preliminary data.</text>
</comment>
<dbReference type="Pfam" id="PF00359">
    <property type="entry name" value="PTS_EIIA_2"/>
    <property type="match status" value="1"/>
</dbReference>
<accession>A0ABP7HSE8</accession>
<evidence type="ECO:0000256" key="3">
    <source>
        <dbReference type="ARBA" id="ARBA00022448"/>
    </source>
</evidence>
<keyword evidence="4" id="KW-0597">Phosphoprotein</keyword>
<evidence type="ECO:0000256" key="8">
    <source>
        <dbReference type="ARBA" id="ARBA00022777"/>
    </source>
</evidence>
<reference evidence="15" key="1">
    <citation type="journal article" date="2019" name="Int. J. Syst. Evol. Microbiol.">
        <title>The Global Catalogue of Microorganisms (GCM) 10K type strain sequencing project: providing services to taxonomists for standard genome sequencing and annotation.</title>
        <authorList>
            <consortium name="The Broad Institute Genomics Platform"/>
            <consortium name="The Broad Institute Genome Sequencing Center for Infectious Disease"/>
            <person name="Wu L."/>
            <person name="Ma J."/>
        </authorList>
    </citation>
    <scope>NUCLEOTIDE SEQUENCE [LARGE SCALE GENOMIC DNA]</scope>
    <source>
        <strain evidence="15">JCM 16908</strain>
    </source>
</reference>
<evidence type="ECO:0000256" key="10">
    <source>
        <dbReference type="ARBA" id="ARBA00030956"/>
    </source>
</evidence>
<feature type="region of interest" description="Disordered" evidence="12">
    <location>
        <begin position="143"/>
        <end position="170"/>
    </location>
</feature>
<dbReference type="PANTHER" id="PTHR30181:SF2">
    <property type="entry name" value="PTS SYSTEM MANNITOL-SPECIFIC EIICBA COMPONENT"/>
    <property type="match status" value="1"/>
</dbReference>
<protein>
    <recommendedName>
        <fullName evidence="2">Mannitol-specific phosphotransferase enzyme IIA component</fullName>
    </recommendedName>
    <alternativeName>
        <fullName evidence="10">EIIA</fullName>
    </alternativeName>
    <alternativeName>
        <fullName evidence="11">EIII</fullName>
    </alternativeName>
    <alternativeName>
        <fullName evidence="9">PTS system mannitol-specific EIIA component</fullName>
    </alternativeName>
</protein>
<dbReference type="SUPFAM" id="SSF55804">
    <property type="entry name" value="Phoshotransferase/anion transport protein"/>
    <property type="match status" value="1"/>
</dbReference>
<proteinExistence type="predicted"/>
<evidence type="ECO:0000259" key="13">
    <source>
        <dbReference type="PROSITE" id="PS51094"/>
    </source>
</evidence>
<dbReference type="EMBL" id="BAAAZR010000002">
    <property type="protein sequence ID" value="GAA3801466.1"/>
    <property type="molecule type" value="Genomic_DNA"/>
</dbReference>
<evidence type="ECO:0000313" key="14">
    <source>
        <dbReference type="EMBL" id="GAA3801466.1"/>
    </source>
</evidence>
<evidence type="ECO:0000256" key="12">
    <source>
        <dbReference type="SAM" id="MobiDB-lite"/>
    </source>
</evidence>
<evidence type="ECO:0000256" key="2">
    <source>
        <dbReference type="ARBA" id="ARBA00014783"/>
    </source>
</evidence>
<feature type="compositionally biased region" description="Pro residues" evidence="12">
    <location>
        <begin position="154"/>
        <end position="163"/>
    </location>
</feature>
<dbReference type="InterPro" id="IPR050893">
    <property type="entry name" value="Sugar_PTS"/>
</dbReference>
<evidence type="ECO:0000256" key="11">
    <source>
        <dbReference type="ARBA" id="ARBA00030962"/>
    </source>
</evidence>
<evidence type="ECO:0000256" key="5">
    <source>
        <dbReference type="ARBA" id="ARBA00022597"/>
    </source>
</evidence>
<evidence type="ECO:0000256" key="1">
    <source>
        <dbReference type="ARBA" id="ARBA00002434"/>
    </source>
</evidence>
<evidence type="ECO:0000256" key="7">
    <source>
        <dbReference type="ARBA" id="ARBA00022683"/>
    </source>
</evidence>
<sequence length="170" mass="18170">MPDTAPLPLDRRAIRLSAEAGSRDEAIRQCGEALLAVGAIDEPYIGTMLERERSISTYVGEGVAIPHGTVAGKDSVHHDAISVLRFPGGVDWDGFPVVLCIGIAARGDGHVKLLSELAQILLDPERAEALRRTDDVDEVVRLLQPDTDDEADPLPAPGSGPPPIREETPE</sequence>
<evidence type="ECO:0000256" key="4">
    <source>
        <dbReference type="ARBA" id="ARBA00022553"/>
    </source>
</evidence>
<dbReference type="Gene3D" id="3.40.930.10">
    <property type="entry name" value="Mannitol-specific EII, Chain A"/>
    <property type="match status" value="1"/>
</dbReference>
<keyword evidence="15" id="KW-1185">Reference proteome</keyword>
<dbReference type="CDD" id="cd00211">
    <property type="entry name" value="PTS_IIA_fru"/>
    <property type="match status" value="1"/>
</dbReference>
<keyword evidence="8" id="KW-0418">Kinase</keyword>
<name>A0ABP7HSE8_9ACTN</name>
<keyword evidence="7" id="KW-0598">Phosphotransferase system</keyword>
<evidence type="ECO:0000256" key="9">
    <source>
        <dbReference type="ARBA" id="ARBA00029908"/>
    </source>
</evidence>
<keyword evidence="5" id="KW-0762">Sugar transport</keyword>
<dbReference type="InterPro" id="IPR016152">
    <property type="entry name" value="PTrfase/Anion_transptr"/>
</dbReference>
<dbReference type="PROSITE" id="PS51094">
    <property type="entry name" value="PTS_EIIA_TYPE_2"/>
    <property type="match status" value="1"/>
</dbReference>
<dbReference type="RefSeq" id="WP_344937363.1">
    <property type="nucleotide sequence ID" value="NZ_BAAAZR010000002.1"/>
</dbReference>